<keyword evidence="1 2" id="KW-0238">DNA-binding</keyword>
<evidence type="ECO:0000313" key="4">
    <source>
        <dbReference type="EMBL" id="NKY33746.1"/>
    </source>
</evidence>
<dbReference type="AlphaFoldDB" id="A0A846XGF5"/>
<dbReference type="Pfam" id="PF00440">
    <property type="entry name" value="TetR_N"/>
    <property type="match status" value="1"/>
</dbReference>
<dbReference type="InterPro" id="IPR009057">
    <property type="entry name" value="Homeodomain-like_sf"/>
</dbReference>
<dbReference type="PROSITE" id="PS01081">
    <property type="entry name" value="HTH_TETR_1"/>
    <property type="match status" value="1"/>
</dbReference>
<dbReference type="InterPro" id="IPR023772">
    <property type="entry name" value="DNA-bd_HTH_TetR-type_CS"/>
</dbReference>
<evidence type="ECO:0000259" key="3">
    <source>
        <dbReference type="PROSITE" id="PS50977"/>
    </source>
</evidence>
<dbReference type="PANTHER" id="PTHR30055">
    <property type="entry name" value="HTH-TYPE TRANSCRIPTIONAL REGULATOR RUTR"/>
    <property type="match status" value="1"/>
</dbReference>
<accession>A0A846XGF5</accession>
<sequence>MTQILDAALELFGEQGYRAVSTNAIAARAGISPGSLYQFFPNKEAIAEALSMRLVESFRAAHASAFERTDLAEIGLDELVDAVIDPLVAFNVAHPGAKALFADTDMPAGLAEGTRPLQAALLGRVDSVIGVRAPQLSAADRSRSALVAVQIVRAMTGAIVAAGEQDRAALVAETKRALRGYLAELETT</sequence>
<reference evidence="4 5" key="1">
    <citation type="submission" date="2020-04" db="EMBL/GenBank/DDBJ databases">
        <title>MicrobeNet Type strains.</title>
        <authorList>
            <person name="Nicholson A.C."/>
        </authorList>
    </citation>
    <scope>NUCLEOTIDE SEQUENCE [LARGE SCALE GENOMIC DNA]</scope>
    <source>
        <strain evidence="4 5">DSM 45078</strain>
    </source>
</reference>
<dbReference type="PANTHER" id="PTHR30055:SF226">
    <property type="entry name" value="HTH-TYPE TRANSCRIPTIONAL REGULATOR PKSA"/>
    <property type="match status" value="1"/>
</dbReference>
<gene>
    <name evidence="4" type="ORF">HGA13_11745</name>
</gene>
<comment type="caution">
    <text evidence="4">The sequence shown here is derived from an EMBL/GenBank/DDBJ whole genome shotgun (WGS) entry which is preliminary data.</text>
</comment>
<dbReference type="InterPro" id="IPR050109">
    <property type="entry name" value="HTH-type_TetR-like_transc_reg"/>
</dbReference>
<dbReference type="EMBL" id="JAAXOO010000002">
    <property type="protein sequence ID" value="NKY33746.1"/>
    <property type="molecule type" value="Genomic_DNA"/>
</dbReference>
<dbReference type="PROSITE" id="PS50977">
    <property type="entry name" value="HTH_TETR_2"/>
    <property type="match status" value="1"/>
</dbReference>
<proteinExistence type="predicted"/>
<dbReference type="PRINTS" id="PR00455">
    <property type="entry name" value="HTHTETR"/>
</dbReference>
<dbReference type="Gene3D" id="1.10.357.10">
    <property type="entry name" value="Tetracycline Repressor, domain 2"/>
    <property type="match status" value="1"/>
</dbReference>
<name>A0A846XGF5_9NOCA</name>
<organism evidence="4 5">
    <name type="scientific">Nocardia speluncae</name>
    <dbReference type="NCBI Taxonomy" id="419477"/>
    <lineage>
        <taxon>Bacteria</taxon>
        <taxon>Bacillati</taxon>
        <taxon>Actinomycetota</taxon>
        <taxon>Actinomycetes</taxon>
        <taxon>Mycobacteriales</taxon>
        <taxon>Nocardiaceae</taxon>
        <taxon>Nocardia</taxon>
    </lineage>
</organism>
<feature type="DNA-binding region" description="H-T-H motif" evidence="2">
    <location>
        <begin position="21"/>
        <end position="40"/>
    </location>
</feature>
<dbReference type="Proteomes" id="UP000565715">
    <property type="component" value="Unassembled WGS sequence"/>
</dbReference>
<dbReference type="GO" id="GO:0003700">
    <property type="term" value="F:DNA-binding transcription factor activity"/>
    <property type="evidence" value="ECO:0007669"/>
    <property type="project" value="TreeGrafter"/>
</dbReference>
<protein>
    <submittedName>
        <fullName evidence="4">TetR/AcrR family transcriptional regulator</fullName>
    </submittedName>
</protein>
<dbReference type="InterPro" id="IPR001647">
    <property type="entry name" value="HTH_TetR"/>
</dbReference>
<evidence type="ECO:0000313" key="5">
    <source>
        <dbReference type="Proteomes" id="UP000565715"/>
    </source>
</evidence>
<evidence type="ECO:0000256" key="2">
    <source>
        <dbReference type="PROSITE-ProRule" id="PRU00335"/>
    </source>
</evidence>
<dbReference type="SUPFAM" id="SSF46689">
    <property type="entry name" value="Homeodomain-like"/>
    <property type="match status" value="1"/>
</dbReference>
<keyword evidence="5" id="KW-1185">Reference proteome</keyword>
<evidence type="ECO:0000256" key="1">
    <source>
        <dbReference type="ARBA" id="ARBA00023125"/>
    </source>
</evidence>
<dbReference type="InterPro" id="IPR041669">
    <property type="entry name" value="TetR_C_15"/>
</dbReference>
<feature type="domain" description="HTH tetR-type" evidence="3">
    <location>
        <begin position="1"/>
        <end position="58"/>
    </location>
</feature>
<dbReference type="GO" id="GO:0000976">
    <property type="term" value="F:transcription cis-regulatory region binding"/>
    <property type="evidence" value="ECO:0007669"/>
    <property type="project" value="TreeGrafter"/>
</dbReference>
<dbReference type="Pfam" id="PF17918">
    <property type="entry name" value="TetR_C_15"/>
    <property type="match status" value="1"/>
</dbReference>